<sequence>MEELLCGTAIATKIGSATRQLTLVTDGARSRRRVSVVACPGSSRWGPPSYRLERSPSCRRRRLSVGMNKSHRSKRRSSQQVRDDESRCCWNFAKAP</sequence>
<protein>
    <submittedName>
        <fullName evidence="2">Uncharacterized protein</fullName>
    </submittedName>
</protein>
<organism evidence="2 3">
    <name type="scientific">Rhodopirellula baltica (strain DSM 10527 / NCIMB 13988 / SH1)</name>
    <dbReference type="NCBI Taxonomy" id="243090"/>
    <lineage>
        <taxon>Bacteria</taxon>
        <taxon>Pseudomonadati</taxon>
        <taxon>Planctomycetota</taxon>
        <taxon>Planctomycetia</taxon>
        <taxon>Pirellulales</taxon>
        <taxon>Pirellulaceae</taxon>
        <taxon>Rhodopirellula</taxon>
    </lineage>
</organism>
<dbReference type="InParanoid" id="Q7UPE7"/>
<evidence type="ECO:0000256" key="1">
    <source>
        <dbReference type="SAM" id="MobiDB-lite"/>
    </source>
</evidence>
<gene>
    <name evidence="2" type="ordered locus">RB6990</name>
</gene>
<evidence type="ECO:0000313" key="2">
    <source>
        <dbReference type="EMBL" id="CAD75115.1"/>
    </source>
</evidence>
<keyword evidence="3" id="KW-1185">Reference proteome</keyword>
<feature type="compositionally biased region" description="Basic residues" evidence="1">
    <location>
        <begin position="57"/>
        <end position="77"/>
    </location>
</feature>
<proteinExistence type="predicted"/>
<dbReference type="STRING" id="243090.RB6990"/>
<reference evidence="2 3" key="1">
    <citation type="journal article" date="2003" name="Proc. Natl. Acad. Sci. U.S.A.">
        <title>Complete genome sequence of the marine planctomycete Pirellula sp. strain 1.</title>
        <authorList>
            <person name="Gloeckner F.O."/>
            <person name="Kube M."/>
            <person name="Bauer M."/>
            <person name="Teeling H."/>
            <person name="Lombardot T."/>
            <person name="Ludwig W."/>
            <person name="Gade D."/>
            <person name="Beck A."/>
            <person name="Borzym K."/>
            <person name="Heitmann K."/>
            <person name="Rabus R."/>
            <person name="Schlesner H."/>
            <person name="Amann R."/>
            <person name="Reinhardt R."/>
        </authorList>
    </citation>
    <scope>NUCLEOTIDE SEQUENCE [LARGE SCALE GENOMIC DNA]</scope>
    <source>
        <strain evidence="3">DSM 10527 / NCIMB 13988 / SH1</strain>
    </source>
</reference>
<name>Q7UPE7_RHOBA</name>
<dbReference type="KEGG" id="rba:RB6990"/>
<accession>Q7UPE7</accession>
<dbReference type="Proteomes" id="UP000001025">
    <property type="component" value="Chromosome"/>
</dbReference>
<dbReference type="EMBL" id="BX294145">
    <property type="protein sequence ID" value="CAD75115.1"/>
    <property type="molecule type" value="Genomic_DNA"/>
</dbReference>
<dbReference type="AlphaFoldDB" id="Q7UPE7"/>
<feature type="region of interest" description="Disordered" evidence="1">
    <location>
        <begin position="43"/>
        <end position="86"/>
    </location>
</feature>
<dbReference type="HOGENOM" id="CLU_2357801_0_0_0"/>
<evidence type="ECO:0000313" key="3">
    <source>
        <dbReference type="Proteomes" id="UP000001025"/>
    </source>
</evidence>
<dbReference type="EnsemblBacteria" id="CAD75115">
    <property type="protein sequence ID" value="CAD75115"/>
    <property type="gene ID" value="RB6990"/>
</dbReference>